<gene>
    <name evidence="3" type="ORF">BFL28_16720</name>
</gene>
<dbReference type="SMART" id="SM00849">
    <property type="entry name" value="Lactamase_B"/>
    <property type="match status" value="1"/>
</dbReference>
<dbReference type="RefSeq" id="WP_069320382.1">
    <property type="nucleotide sequence ID" value="NZ_MDDS01000023.1"/>
</dbReference>
<dbReference type="PANTHER" id="PTHR42951:SF17">
    <property type="entry name" value="METALLO-BETA-LACTAMASE DOMAIN-CONTAINING PROTEIN"/>
    <property type="match status" value="1"/>
</dbReference>
<evidence type="ECO:0000313" key="4">
    <source>
        <dbReference type="Proteomes" id="UP000094487"/>
    </source>
</evidence>
<evidence type="ECO:0000313" key="3">
    <source>
        <dbReference type="EMBL" id="ODP37927.1"/>
    </source>
</evidence>
<dbReference type="SUPFAM" id="SSF56281">
    <property type="entry name" value="Metallo-hydrolase/oxidoreductase"/>
    <property type="match status" value="1"/>
</dbReference>
<reference evidence="3 4" key="1">
    <citation type="submission" date="2016-08" db="EMBL/GenBank/DDBJ databases">
        <title>Draft genome of the agarase producing Sphingomonas sp. MCT13.</title>
        <authorList>
            <person name="D'Andrea M.M."/>
            <person name="Rossolini G.M."/>
            <person name="Thaller M.C."/>
        </authorList>
    </citation>
    <scope>NUCLEOTIDE SEQUENCE [LARGE SCALE GENOMIC DNA]</scope>
    <source>
        <strain evidence="3 4">MCT13</strain>
    </source>
</reference>
<dbReference type="InterPro" id="IPR001279">
    <property type="entry name" value="Metallo-B-lactamas"/>
</dbReference>
<dbReference type="Gene3D" id="3.60.15.10">
    <property type="entry name" value="Ribonuclease Z/Hydroxyacylglutathione hydrolase-like"/>
    <property type="match status" value="1"/>
</dbReference>
<evidence type="ECO:0000259" key="2">
    <source>
        <dbReference type="SMART" id="SM00849"/>
    </source>
</evidence>
<sequence length="296" mass="31107">MSVKPYALATAIWTALVATPAAAQTSDASPAALVASCAGKDGWSDPAPPARIFGNVYQVGTCGIVALLITSDEGHVLIDAATDKAAPGIARNIEALGFRLRDVKVMLNGHEHLDHAGGFAAMQRLTGARLLARAPAKAALESGKASADDPQIGLNDPFPGARVDGIVADRQVVRVGPIVLTAHATPGHTPGSTSWSWRSCDRSRCRNMVYADSISALSHDNYRFSDHPAYVAAYRAGLDRIAGLNCDILITPHPGASNLYDRLIGKAPLVDRRACAAYAKGGRERLSARLAREGAK</sequence>
<name>A0A1E3LVW2_9SPHN</name>
<dbReference type="Proteomes" id="UP000094487">
    <property type="component" value="Unassembled WGS sequence"/>
</dbReference>
<feature type="signal peptide" evidence="1">
    <location>
        <begin position="1"/>
        <end position="23"/>
    </location>
</feature>
<dbReference type="PANTHER" id="PTHR42951">
    <property type="entry name" value="METALLO-BETA-LACTAMASE DOMAIN-CONTAINING"/>
    <property type="match status" value="1"/>
</dbReference>
<protein>
    <submittedName>
        <fullName evidence="3">Subclass B3 metallo-beta-lactamase</fullName>
    </submittedName>
</protein>
<accession>A0A1E3LVW2</accession>
<proteinExistence type="predicted"/>
<dbReference type="AlphaFoldDB" id="A0A1E3LVW2"/>
<dbReference type="CDD" id="cd16315">
    <property type="entry name" value="EVM-1-like_MBL-B3"/>
    <property type="match status" value="1"/>
</dbReference>
<dbReference type="NCBIfam" id="NF033105">
    <property type="entry name" value="bla_subclass_B3"/>
    <property type="match status" value="1"/>
</dbReference>
<feature type="domain" description="Metallo-beta-lactamase" evidence="2">
    <location>
        <begin position="63"/>
        <end position="253"/>
    </location>
</feature>
<comment type="caution">
    <text evidence="3">The sequence shown here is derived from an EMBL/GenBank/DDBJ whole genome shotgun (WGS) entry which is preliminary data.</text>
</comment>
<keyword evidence="4" id="KW-1185">Reference proteome</keyword>
<dbReference type="InterPro" id="IPR050855">
    <property type="entry name" value="NDM-1-like"/>
</dbReference>
<dbReference type="Pfam" id="PF00753">
    <property type="entry name" value="Lactamase_B"/>
    <property type="match status" value="1"/>
</dbReference>
<dbReference type="EMBL" id="MDDS01000023">
    <property type="protein sequence ID" value="ODP37927.1"/>
    <property type="molecule type" value="Genomic_DNA"/>
</dbReference>
<organism evidence="3 4">
    <name type="scientific">Sphingomonas turrisvirgatae</name>
    <dbReference type="NCBI Taxonomy" id="1888892"/>
    <lineage>
        <taxon>Bacteria</taxon>
        <taxon>Pseudomonadati</taxon>
        <taxon>Pseudomonadota</taxon>
        <taxon>Alphaproteobacteria</taxon>
        <taxon>Sphingomonadales</taxon>
        <taxon>Sphingomonadaceae</taxon>
        <taxon>Sphingomonas</taxon>
    </lineage>
</organism>
<keyword evidence="1" id="KW-0732">Signal</keyword>
<evidence type="ECO:0000256" key="1">
    <source>
        <dbReference type="SAM" id="SignalP"/>
    </source>
</evidence>
<feature type="chain" id="PRO_5009132091" evidence="1">
    <location>
        <begin position="24"/>
        <end position="296"/>
    </location>
</feature>
<dbReference type="OrthoDB" id="9773738at2"/>
<dbReference type="InterPro" id="IPR036866">
    <property type="entry name" value="RibonucZ/Hydroxyglut_hydro"/>
</dbReference>
<dbReference type="NCBIfam" id="NF012229">
    <property type="entry name" value="bla_class_B_core"/>
    <property type="match status" value="1"/>
</dbReference>
<dbReference type="STRING" id="1888892.BFL28_16720"/>